<dbReference type="EMBL" id="NCKW01007867">
    <property type="protein sequence ID" value="POM69440.1"/>
    <property type="molecule type" value="Genomic_DNA"/>
</dbReference>
<dbReference type="AlphaFoldDB" id="A0A2P4XV47"/>
<proteinExistence type="predicted"/>
<sequence>MTSSGCSGTASYTRTNQKKYYRSLFYGLMDMVNAFIVQRYHIKISGKTSRTLQISAYASNKDKFEKIEAATIAANRTAASPRTPSTDFAVATGHYLAECLDKQSTSKPTRDGKSRRKRLARTCKDCAVYRINPRKYTKHFCPGDYQGELREGQGNHAFKYGTLSGKMVLLSRPDSVSNIECRTDDQVRSESLDVDG</sequence>
<evidence type="ECO:0000313" key="2">
    <source>
        <dbReference type="Proteomes" id="UP000237271"/>
    </source>
</evidence>
<name>A0A2P4XV47_9STRA</name>
<accession>A0A2P4XV47</accession>
<evidence type="ECO:0000313" key="1">
    <source>
        <dbReference type="EMBL" id="POM69440.1"/>
    </source>
</evidence>
<evidence type="ECO:0008006" key="3">
    <source>
        <dbReference type="Google" id="ProtNLM"/>
    </source>
</evidence>
<gene>
    <name evidence="1" type="ORF">PHPALM_14268</name>
</gene>
<keyword evidence="2" id="KW-1185">Reference proteome</keyword>
<organism evidence="1 2">
    <name type="scientific">Phytophthora palmivora</name>
    <dbReference type="NCBI Taxonomy" id="4796"/>
    <lineage>
        <taxon>Eukaryota</taxon>
        <taxon>Sar</taxon>
        <taxon>Stramenopiles</taxon>
        <taxon>Oomycota</taxon>
        <taxon>Peronosporomycetes</taxon>
        <taxon>Peronosporales</taxon>
        <taxon>Peronosporaceae</taxon>
        <taxon>Phytophthora</taxon>
    </lineage>
</organism>
<dbReference type="OrthoDB" id="200178at2759"/>
<protein>
    <recommendedName>
        <fullName evidence="3">PiggyBac transposable element-derived protein domain-containing protein</fullName>
    </recommendedName>
</protein>
<reference evidence="1 2" key="1">
    <citation type="journal article" date="2017" name="Genome Biol. Evol.">
        <title>Phytophthora megakarya and P. palmivora, closely related causal agents of cacao black pod rot, underwent increases in genome sizes and gene numbers by different mechanisms.</title>
        <authorList>
            <person name="Ali S.S."/>
            <person name="Shao J."/>
            <person name="Lary D.J."/>
            <person name="Kronmiller B."/>
            <person name="Shen D."/>
            <person name="Strem M.D."/>
            <person name="Amoako-Attah I."/>
            <person name="Akrofi A.Y."/>
            <person name="Begoude B.A."/>
            <person name="Ten Hoopen G.M."/>
            <person name="Coulibaly K."/>
            <person name="Kebe B.I."/>
            <person name="Melnick R.L."/>
            <person name="Guiltinan M.J."/>
            <person name="Tyler B.M."/>
            <person name="Meinhardt L.W."/>
            <person name="Bailey B.A."/>
        </authorList>
    </citation>
    <scope>NUCLEOTIDE SEQUENCE [LARGE SCALE GENOMIC DNA]</scope>
    <source>
        <strain evidence="2">sbr112.9</strain>
    </source>
</reference>
<dbReference type="Proteomes" id="UP000237271">
    <property type="component" value="Unassembled WGS sequence"/>
</dbReference>
<comment type="caution">
    <text evidence="1">The sequence shown here is derived from an EMBL/GenBank/DDBJ whole genome shotgun (WGS) entry which is preliminary data.</text>
</comment>